<comment type="cofactor">
    <cofactor evidence="1">
        <name>[4Fe-4S] cluster</name>
        <dbReference type="ChEBI" id="CHEBI:49883"/>
    </cofactor>
</comment>
<comment type="similarity">
    <text evidence="2">Belongs to the AOR/FOR family.</text>
</comment>
<dbReference type="AlphaFoldDB" id="A0A1W1ECD7"/>
<keyword evidence="7" id="KW-0411">Iron-sulfur</keyword>
<dbReference type="Pfam" id="PF01314">
    <property type="entry name" value="AFOR_C"/>
    <property type="match status" value="1"/>
</dbReference>
<reference evidence="10" key="1">
    <citation type="submission" date="2016-10" db="EMBL/GenBank/DDBJ databases">
        <authorList>
            <person name="de Groot N.N."/>
        </authorList>
    </citation>
    <scope>NUCLEOTIDE SEQUENCE</scope>
</reference>
<evidence type="ECO:0000256" key="6">
    <source>
        <dbReference type="ARBA" id="ARBA00023004"/>
    </source>
</evidence>
<proteinExistence type="inferred from homology"/>
<evidence type="ECO:0000256" key="8">
    <source>
        <dbReference type="ARBA" id="ARBA00049934"/>
    </source>
</evidence>
<evidence type="ECO:0000256" key="1">
    <source>
        <dbReference type="ARBA" id="ARBA00001966"/>
    </source>
</evidence>
<dbReference type="InterPro" id="IPR051919">
    <property type="entry name" value="W-dependent_AOR"/>
</dbReference>
<keyword evidence="5 10" id="KW-0560">Oxidoreductase</keyword>
<dbReference type="InterPro" id="IPR036503">
    <property type="entry name" value="Ald_Fedxn_OxRdtase_N_sf"/>
</dbReference>
<keyword evidence="3" id="KW-0004">4Fe-4S</keyword>
<sequence>MSDKIYRINMKDLSYKIEDIPQRWAGLGGRGLTSTIVAEEVDPECHALGPNNKMVFAPGLLSGTSAANSGRNSLGAKSPLTGGIKESNVGGTSAGIFAKLGVKALIIEGIPEDDSTFYHIHVTKEHVEIVQVPELVGKDNYEVLDAMLEKYNKKVSVMSIGRPGEMKMLVSNISVKDPKGKLRSHGRGGLGAVMGSKKIKCITVDAEKYQEVSYADSEKFKAASKIFTKALKDDPISGEGLPAYGTNVLVNIISEAGGLPTRNFREGSFDGAESICGETMAENIEKRGGKTTHGCHAGCVIQCSQVYNDEKGEYLTSGFEYESIWALGAHLGITDLDLIAKMDALMDDLGVDSIELGVCLGLAVDAGILEFGDGEKAYDLVKNDIPNGTPLGRILASGSGNLGKIYGLVRVPVVKNQSIPAYEPRAIKGQGVTYATTPMGADHTAGYAVATNILNSGGYLDPLKKDGQVELSRNLQIASAAIDSTGMCIFVAFAALSDEACLPALIDMLNARFGIELTADDVTNLGKSILKTEREFNIKAGLTSADDRLPEFMKYEALPPHNAIWDFTNEEIDEFWNF</sequence>
<accession>A0A1W1ECD7</accession>
<keyword evidence="4" id="KW-0479">Metal-binding</keyword>
<gene>
    <name evidence="10" type="ORF">MNB_SV-5-763</name>
</gene>
<dbReference type="Pfam" id="PF02730">
    <property type="entry name" value="AFOR_N"/>
    <property type="match status" value="1"/>
</dbReference>
<protein>
    <submittedName>
        <fullName evidence="10">Tungsten-containing aldehyde:ferredoxin oxidoreductase</fullName>
        <ecNumber evidence="10">1.2.7.5</ecNumber>
    </submittedName>
</protein>
<evidence type="ECO:0000256" key="7">
    <source>
        <dbReference type="ARBA" id="ARBA00023014"/>
    </source>
</evidence>
<dbReference type="GO" id="GO:0051539">
    <property type="term" value="F:4 iron, 4 sulfur cluster binding"/>
    <property type="evidence" value="ECO:0007669"/>
    <property type="project" value="UniProtKB-KW"/>
</dbReference>
<evidence type="ECO:0000259" key="9">
    <source>
        <dbReference type="SMART" id="SM00790"/>
    </source>
</evidence>
<name>A0A1W1ECD7_9ZZZZ</name>
<dbReference type="EMBL" id="FPKX01000015">
    <property type="protein sequence ID" value="SFZ97694.1"/>
    <property type="molecule type" value="Genomic_DNA"/>
</dbReference>
<dbReference type="SUPFAM" id="SSF48310">
    <property type="entry name" value="Aldehyde ferredoxin oxidoreductase, C-terminal domains"/>
    <property type="match status" value="1"/>
</dbReference>
<dbReference type="PANTHER" id="PTHR30038:SF0">
    <property type="entry name" value="TUNGSTEN-CONTAINING ALDEHYDE FERREDOXIN OXIDOREDUCTASE"/>
    <property type="match status" value="1"/>
</dbReference>
<dbReference type="InterPro" id="IPR001203">
    <property type="entry name" value="OxRdtase_Ald_Fedxn_C"/>
</dbReference>
<organism evidence="10">
    <name type="scientific">hydrothermal vent metagenome</name>
    <dbReference type="NCBI Taxonomy" id="652676"/>
    <lineage>
        <taxon>unclassified sequences</taxon>
        <taxon>metagenomes</taxon>
        <taxon>ecological metagenomes</taxon>
    </lineage>
</organism>
<dbReference type="Gene3D" id="1.10.569.10">
    <property type="entry name" value="Aldehyde Ferredoxin Oxidoreductase Protein, subunit A, domain 2"/>
    <property type="match status" value="1"/>
</dbReference>
<evidence type="ECO:0000256" key="5">
    <source>
        <dbReference type="ARBA" id="ARBA00023002"/>
    </source>
</evidence>
<keyword evidence="6" id="KW-0408">Iron</keyword>
<dbReference type="InterPro" id="IPR036021">
    <property type="entry name" value="Tungsten_al_ferr_oxy-like_C"/>
</dbReference>
<dbReference type="PANTHER" id="PTHR30038">
    <property type="entry name" value="ALDEHYDE FERREDOXIN OXIDOREDUCTASE"/>
    <property type="match status" value="1"/>
</dbReference>
<dbReference type="InterPro" id="IPR013985">
    <property type="entry name" value="Ald_Fedxn_OxRdtase_dom3"/>
</dbReference>
<dbReference type="SMART" id="SM00790">
    <property type="entry name" value="AFOR_N"/>
    <property type="match status" value="1"/>
</dbReference>
<dbReference type="GO" id="GO:0033726">
    <property type="term" value="F:aldehyde ferredoxin oxidoreductase activity"/>
    <property type="evidence" value="ECO:0007669"/>
    <property type="project" value="UniProtKB-EC"/>
</dbReference>
<dbReference type="GO" id="GO:0009055">
    <property type="term" value="F:electron transfer activity"/>
    <property type="evidence" value="ECO:0007669"/>
    <property type="project" value="InterPro"/>
</dbReference>
<evidence type="ECO:0000256" key="3">
    <source>
        <dbReference type="ARBA" id="ARBA00022485"/>
    </source>
</evidence>
<dbReference type="InterPro" id="IPR013983">
    <property type="entry name" value="Ald_Fedxn_OxRdtase_N"/>
</dbReference>
<feature type="domain" description="Aldehyde ferredoxin oxidoreductase N-terminal" evidence="9">
    <location>
        <begin position="1"/>
        <end position="208"/>
    </location>
</feature>
<evidence type="ECO:0000256" key="2">
    <source>
        <dbReference type="ARBA" id="ARBA00011032"/>
    </source>
</evidence>
<dbReference type="Gene3D" id="1.10.599.10">
    <property type="entry name" value="Aldehyde Ferredoxin Oxidoreductase Protein, subunit A, domain 3"/>
    <property type="match status" value="1"/>
</dbReference>
<evidence type="ECO:0000313" key="10">
    <source>
        <dbReference type="EMBL" id="SFZ97694.1"/>
    </source>
</evidence>
<dbReference type="SUPFAM" id="SSF56228">
    <property type="entry name" value="Aldehyde ferredoxin oxidoreductase, N-terminal domain"/>
    <property type="match status" value="1"/>
</dbReference>
<dbReference type="EC" id="1.2.7.5" evidence="10"/>
<dbReference type="InterPro" id="IPR013984">
    <property type="entry name" value="Ald_Fedxn_OxRdtase_dom2"/>
</dbReference>
<dbReference type="GO" id="GO:0046872">
    <property type="term" value="F:metal ion binding"/>
    <property type="evidence" value="ECO:0007669"/>
    <property type="project" value="UniProtKB-KW"/>
</dbReference>
<dbReference type="Gene3D" id="3.60.9.10">
    <property type="entry name" value="Aldehyde ferredoxin oxidoreductase, N-terminal domain"/>
    <property type="match status" value="1"/>
</dbReference>
<evidence type="ECO:0000256" key="4">
    <source>
        <dbReference type="ARBA" id="ARBA00022723"/>
    </source>
</evidence>
<comment type="cofactor">
    <cofactor evidence="8">
        <name>tungstopterin</name>
        <dbReference type="ChEBI" id="CHEBI:30402"/>
    </cofactor>
</comment>